<proteinExistence type="predicted"/>
<evidence type="ECO:0000313" key="1">
    <source>
        <dbReference type="EMBL" id="KAK3065975.1"/>
    </source>
</evidence>
<organism evidence="1 2">
    <name type="scientific">Coniosporium uncinatum</name>
    <dbReference type="NCBI Taxonomy" id="93489"/>
    <lineage>
        <taxon>Eukaryota</taxon>
        <taxon>Fungi</taxon>
        <taxon>Dikarya</taxon>
        <taxon>Ascomycota</taxon>
        <taxon>Pezizomycotina</taxon>
        <taxon>Dothideomycetes</taxon>
        <taxon>Dothideomycetes incertae sedis</taxon>
        <taxon>Coniosporium</taxon>
    </lineage>
</organism>
<accession>A0ACC3DDY3</accession>
<protein>
    <submittedName>
        <fullName evidence="1">Uncharacterized protein</fullName>
    </submittedName>
</protein>
<sequence>MVNFKNRVLDLLLIYVKQEHANPLALQLILPALQLMRTTSTPQMANKAANLLKTYFDQCRSKGHPDVDDQAALLQLMRDIHTEVMSRSSSKLHGSTCSRASLFIVKVMVAADEGNYAEAVNVYAETQKTWFASSKSKIQPAFFTEWISWSINSRKGK</sequence>
<dbReference type="EMBL" id="JAWDJW010006087">
    <property type="protein sequence ID" value="KAK3065975.1"/>
    <property type="molecule type" value="Genomic_DNA"/>
</dbReference>
<name>A0ACC3DDY3_9PEZI</name>
<comment type="caution">
    <text evidence="1">The sequence shown here is derived from an EMBL/GenBank/DDBJ whole genome shotgun (WGS) entry which is preliminary data.</text>
</comment>
<keyword evidence="2" id="KW-1185">Reference proteome</keyword>
<gene>
    <name evidence="1" type="ORF">LTS18_002172</name>
</gene>
<evidence type="ECO:0000313" key="2">
    <source>
        <dbReference type="Proteomes" id="UP001186974"/>
    </source>
</evidence>
<reference evidence="1" key="1">
    <citation type="submission" date="2024-09" db="EMBL/GenBank/DDBJ databases">
        <title>Black Yeasts Isolated from many extreme environments.</title>
        <authorList>
            <person name="Coleine C."/>
            <person name="Stajich J.E."/>
            <person name="Selbmann L."/>
        </authorList>
    </citation>
    <scope>NUCLEOTIDE SEQUENCE</scope>
    <source>
        <strain evidence="1">CCFEE 5737</strain>
    </source>
</reference>
<dbReference type="Proteomes" id="UP001186974">
    <property type="component" value="Unassembled WGS sequence"/>
</dbReference>